<dbReference type="Pfam" id="PF01757">
    <property type="entry name" value="Acyl_transf_3"/>
    <property type="match status" value="1"/>
</dbReference>
<keyword evidence="3" id="KW-0012">Acyltransferase</keyword>
<feature type="domain" description="Acyltransferase 3" evidence="2">
    <location>
        <begin position="45"/>
        <end position="399"/>
    </location>
</feature>
<dbReference type="GO" id="GO:0016746">
    <property type="term" value="F:acyltransferase activity"/>
    <property type="evidence" value="ECO:0007669"/>
    <property type="project" value="UniProtKB-KW"/>
</dbReference>
<dbReference type="InterPro" id="IPR050623">
    <property type="entry name" value="Glucan_succinyl_AcylTrfase"/>
</dbReference>
<feature type="transmembrane region" description="Helical" evidence="1">
    <location>
        <begin position="212"/>
        <end position="233"/>
    </location>
</feature>
<feature type="transmembrane region" description="Helical" evidence="1">
    <location>
        <begin position="277"/>
        <end position="295"/>
    </location>
</feature>
<feature type="transmembrane region" description="Helical" evidence="1">
    <location>
        <begin position="384"/>
        <end position="402"/>
    </location>
</feature>
<comment type="caution">
    <text evidence="3">The sequence shown here is derived from an EMBL/GenBank/DDBJ whole genome shotgun (WGS) entry which is preliminary data.</text>
</comment>
<name>A0ABV7MCL5_9PROT</name>
<feature type="transmembrane region" description="Helical" evidence="1">
    <location>
        <begin position="248"/>
        <end position="265"/>
    </location>
</feature>
<keyword evidence="4" id="KW-1185">Reference proteome</keyword>
<keyword evidence="3" id="KW-0808">Transferase</keyword>
<organism evidence="3 4">
    <name type="scientific">Parvularcula lutaonensis</name>
    <dbReference type="NCBI Taxonomy" id="491923"/>
    <lineage>
        <taxon>Bacteria</taxon>
        <taxon>Pseudomonadati</taxon>
        <taxon>Pseudomonadota</taxon>
        <taxon>Alphaproteobacteria</taxon>
        <taxon>Parvularculales</taxon>
        <taxon>Parvularculaceae</taxon>
        <taxon>Parvularcula</taxon>
    </lineage>
</organism>
<keyword evidence="1" id="KW-0812">Transmembrane</keyword>
<proteinExistence type="predicted"/>
<accession>A0ABV7MCL5</accession>
<evidence type="ECO:0000259" key="2">
    <source>
        <dbReference type="Pfam" id="PF01757"/>
    </source>
</evidence>
<evidence type="ECO:0000313" key="4">
    <source>
        <dbReference type="Proteomes" id="UP001595607"/>
    </source>
</evidence>
<evidence type="ECO:0000256" key="1">
    <source>
        <dbReference type="SAM" id="Phobius"/>
    </source>
</evidence>
<feature type="transmembrane region" description="Helical" evidence="1">
    <location>
        <begin position="180"/>
        <end position="200"/>
    </location>
</feature>
<evidence type="ECO:0000313" key="3">
    <source>
        <dbReference type="EMBL" id="MFC3302389.1"/>
    </source>
</evidence>
<feature type="transmembrane region" description="Helical" evidence="1">
    <location>
        <begin position="315"/>
        <end position="336"/>
    </location>
</feature>
<dbReference type="InterPro" id="IPR002656">
    <property type="entry name" value="Acyl_transf_3_dom"/>
</dbReference>
<feature type="transmembrane region" description="Helical" evidence="1">
    <location>
        <begin position="122"/>
        <end position="144"/>
    </location>
</feature>
<feature type="transmembrane region" description="Helical" evidence="1">
    <location>
        <begin position="49"/>
        <end position="70"/>
    </location>
</feature>
<dbReference type="PANTHER" id="PTHR36927:SF3">
    <property type="entry name" value="GLUCANS BIOSYNTHESIS PROTEIN C"/>
    <property type="match status" value="1"/>
</dbReference>
<keyword evidence="1" id="KW-1133">Transmembrane helix</keyword>
<protein>
    <submittedName>
        <fullName evidence="3">Acyltransferase family protein</fullName>
    </submittedName>
</protein>
<feature type="transmembrane region" description="Helical" evidence="1">
    <location>
        <begin position="348"/>
        <end position="372"/>
    </location>
</feature>
<feature type="transmembrane region" description="Helical" evidence="1">
    <location>
        <begin position="90"/>
        <end position="110"/>
    </location>
</feature>
<reference evidence="4" key="1">
    <citation type="journal article" date="2019" name="Int. J. Syst. Evol. Microbiol.">
        <title>The Global Catalogue of Microorganisms (GCM) 10K type strain sequencing project: providing services to taxonomists for standard genome sequencing and annotation.</title>
        <authorList>
            <consortium name="The Broad Institute Genomics Platform"/>
            <consortium name="The Broad Institute Genome Sequencing Center for Infectious Disease"/>
            <person name="Wu L."/>
            <person name="Ma J."/>
        </authorList>
    </citation>
    <scope>NUCLEOTIDE SEQUENCE [LARGE SCALE GENOMIC DNA]</scope>
    <source>
        <strain evidence="4">KCTC 22245</strain>
    </source>
</reference>
<keyword evidence="1" id="KW-0472">Membrane</keyword>
<gene>
    <name evidence="3" type="ORF">ACFONP_06550</name>
</gene>
<dbReference type="RefSeq" id="WP_378992639.1">
    <property type="nucleotide sequence ID" value="NZ_JBHRVA010000002.1"/>
</dbReference>
<dbReference type="Proteomes" id="UP001595607">
    <property type="component" value="Unassembled WGS sequence"/>
</dbReference>
<dbReference type="EMBL" id="JBHRVA010000002">
    <property type="protein sequence ID" value="MFC3302389.1"/>
    <property type="molecule type" value="Genomic_DNA"/>
</dbReference>
<sequence length="416" mass="46686">MTGHHFPPPTITSRSCSKGGRASFWIVSNPVGHPMSLPPVSARRHDLDWLRVIAFGLLIFYHIGMAYVPWDWHVKSPHGSEAWRLPMLMVNPWRLALLFFISGVAIHFASDKLGPGKFAASRLLRLGLPIVFGMAVIVMPQSYFELLRYGEIEPGILAFWPRYLSFEQQFSILTPTWNHLWYIVYLLLYVLILMPLMPVVRSITESGPWQAIARRPLGLLFGLSLPFVVYRYVLDPRFETTHALFGDWNTHAVSFTVTLLGVLAAKSEAFWQGIRRGLPVFLIAAVMLGGWRAFVETIPDDVEIVIEGFWLTLAAATWPLANVLYAWAVILGLLGLAQRFLTGPSKALRYLTGAVFCYYIVHQTAIVTLVALLGRREVPGPVELAIVTLGTVATCAISYEVFRRIPVLRIAFGIKS</sequence>
<dbReference type="PANTHER" id="PTHR36927">
    <property type="entry name" value="BLR4337 PROTEIN"/>
    <property type="match status" value="1"/>
</dbReference>